<keyword evidence="3" id="KW-1185">Reference proteome</keyword>
<gene>
    <name evidence="2" type="ORF">B7P43_G08917</name>
</gene>
<reference evidence="2 3" key="1">
    <citation type="submission" date="2017-12" db="EMBL/GenBank/DDBJ databases">
        <title>Hemimetabolous genomes reveal molecular basis of termite eusociality.</title>
        <authorList>
            <person name="Harrison M.C."/>
            <person name="Jongepier E."/>
            <person name="Robertson H.M."/>
            <person name="Arning N."/>
            <person name="Bitard-Feildel T."/>
            <person name="Chao H."/>
            <person name="Childers C.P."/>
            <person name="Dinh H."/>
            <person name="Doddapaneni H."/>
            <person name="Dugan S."/>
            <person name="Gowin J."/>
            <person name="Greiner C."/>
            <person name="Han Y."/>
            <person name="Hu H."/>
            <person name="Hughes D.S.T."/>
            <person name="Huylmans A.-K."/>
            <person name="Kemena C."/>
            <person name="Kremer L.P.M."/>
            <person name="Lee S.L."/>
            <person name="Lopez-Ezquerra A."/>
            <person name="Mallet L."/>
            <person name="Monroy-Kuhn J.M."/>
            <person name="Moser A."/>
            <person name="Murali S.C."/>
            <person name="Muzny D.M."/>
            <person name="Otani S."/>
            <person name="Piulachs M.-D."/>
            <person name="Poelchau M."/>
            <person name="Qu J."/>
            <person name="Schaub F."/>
            <person name="Wada-Katsumata A."/>
            <person name="Worley K.C."/>
            <person name="Xie Q."/>
            <person name="Ylla G."/>
            <person name="Poulsen M."/>
            <person name="Gibbs R.A."/>
            <person name="Schal C."/>
            <person name="Richards S."/>
            <person name="Belles X."/>
            <person name="Korb J."/>
            <person name="Bornberg-Bauer E."/>
        </authorList>
    </citation>
    <scope>NUCLEOTIDE SEQUENCE [LARGE SCALE GENOMIC DNA]</scope>
    <source>
        <tissue evidence="2">Whole body</tissue>
    </source>
</reference>
<feature type="region of interest" description="Disordered" evidence="1">
    <location>
        <begin position="24"/>
        <end position="53"/>
    </location>
</feature>
<dbReference type="AlphaFoldDB" id="A0A2J7QTD5"/>
<evidence type="ECO:0000313" key="3">
    <source>
        <dbReference type="Proteomes" id="UP000235965"/>
    </source>
</evidence>
<dbReference type="Proteomes" id="UP000235965">
    <property type="component" value="Unassembled WGS sequence"/>
</dbReference>
<accession>A0A2J7QTD5</accession>
<protein>
    <submittedName>
        <fullName evidence="2">Uncharacterized protein</fullName>
    </submittedName>
</protein>
<evidence type="ECO:0000256" key="1">
    <source>
        <dbReference type="SAM" id="MobiDB-lite"/>
    </source>
</evidence>
<sequence length="53" mass="6394">MLSNEGNNMHEVWEEMKQEIQLQADRYDDNQTQQKKKQLEQQISYLTGKHDLT</sequence>
<name>A0A2J7QTD5_9NEOP</name>
<comment type="caution">
    <text evidence="2">The sequence shown here is derived from an EMBL/GenBank/DDBJ whole genome shotgun (WGS) entry which is preliminary data.</text>
</comment>
<dbReference type="EMBL" id="NEVH01011195">
    <property type="protein sequence ID" value="PNF31835.1"/>
    <property type="molecule type" value="Genomic_DNA"/>
</dbReference>
<proteinExistence type="predicted"/>
<dbReference type="InParanoid" id="A0A2J7QTD5"/>
<organism evidence="2 3">
    <name type="scientific">Cryptotermes secundus</name>
    <dbReference type="NCBI Taxonomy" id="105785"/>
    <lineage>
        <taxon>Eukaryota</taxon>
        <taxon>Metazoa</taxon>
        <taxon>Ecdysozoa</taxon>
        <taxon>Arthropoda</taxon>
        <taxon>Hexapoda</taxon>
        <taxon>Insecta</taxon>
        <taxon>Pterygota</taxon>
        <taxon>Neoptera</taxon>
        <taxon>Polyneoptera</taxon>
        <taxon>Dictyoptera</taxon>
        <taxon>Blattodea</taxon>
        <taxon>Blattoidea</taxon>
        <taxon>Termitoidae</taxon>
        <taxon>Kalotermitidae</taxon>
        <taxon>Cryptotermitinae</taxon>
        <taxon>Cryptotermes</taxon>
    </lineage>
</organism>
<evidence type="ECO:0000313" key="2">
    <source>
        <dbReference type="EMBL" id="PNF31835.1"/>
    </source>
</evidence>